<feature type="domain" description="TonB-dependent receptor-like beta-barrel" evidence="18">
    <location>
        <begin position="302"/>
        <end position="744"/>
    </location>
</feature>
<evidence type="ECO:0000256" key="11">
    <source>
        <dbReference type="ARBA" id="ARBA00023136"/>
    </source>
</evidence>
<dbReference type="GO" id="GO:0015891">
    <property type="term" value="P:siderophore transport"/>
    <property type="evidence" value="ECO:0007669"/>
    <property type="project" value="InterPro"/>
</dbReference>
<gene>
    <name evidence="20" type="ORF">HGP29_01445</name>
</gene>
<feature type="signal peptide" evidence="17">
    <location>
        <begin position="1"/>
        <end position="19"/>
    </location>
</feature>
<dbReference type="EMBL" id="JABAIL010000001">
    <property type="protein sequence ID" value="NLR89844.1"/>
    <property type="molecule type" value="Genomic_DNA"/>
</dbReference>
<dbReference type="Pfam" id="PF07715">
    <property type="entry name" value="Plug"/>
    <property type="match status" value="1"/>
</dbReference>
<dbReference type="SUPFAM" id="SSF56935">
    <property type="entry name" value="Porins"/>
    <property type="match status" value="1"/>
</dbReference>
<evidence type="ECO:0000256" key="16">
    <source>
        <dbReference type="SAM" id="MobiDB-lite"/>
    </source>
</evidence>
<evidence type="ECO:0000256" key="3">
    <source>
        <dbReference type="ARBA" id="ARBA00022448"/>
    </source>
</evidence>
<feature type="region of interest" description="Disordered" evidence="16">
    <location>
        <begin position="325"/>
        <end position="346"/>
    </location>
</feature>
<dbReference type="Pfam" id="PF13715">
    <property type="entry name" value="CarbopepD_reg_2"/>
    <property type="match status" value="1"/>
</dbReference>
<evidence type="ECO:0000259" key="18">
    <source>
        <dbReference type="Pfam" id="PF00593"/>
    </source>
</evidence>
<keyword evidence="13 14" id="KW-0998">Cell outer membrane</keyword>
<keyword evidence="10 15" id="KW-0798">TonB box</keyword>
<feature type="chain" id="PRO_5030664424" evidence="17">
    <location>
        <begin position="20"/>
        <end position="775"/>
    </location>
</feature>
<feature type="compositionally biased region" description="Polar residues" evidence="16">
    <location>
        <begin position="329"/>
        <end position="346"/>
    </location>
</feature>
<dbReference type="Gene3D" id="2.170.130.10">
    <property type="entry name" value="TonB-dependent receptor, plug domain"/>
    <property type="match status" value="1"/>
</dbReference>
<evidence type="ECO:0000256" key="12">
    <source>
        <dbReference type="ARBA" id="ARBA00023170"/>
    </source>
</evidence>
<dbReference type="InterPro" id="IPR037066">
    <property type="entry name" value="Plug_dom_sf"/>
</dbReference>
<evidence type="ECO:0000256" key="15">
    <source>
        <dbReference type="RuleBase" id="RU003357"/>
    </source>
</evidence>
<keyword evidence="8" id="KW-0408">Iron</keyword>
<keyword evidence="11 14" id="KW-0472">Membrane</keyword>
<dbReference type="PANTHER" id="PTHR32552:SF68">
    <property type="entry name" value="FERRICHROME OUTER MEMBRANE TRANSPORTER_PHAGE RECEPTOR"/>
    <property type="match status" value="1"/>
</dbReference>
<sequence length="775" mass="87246">MTYFKLTLLLALSPLLIFAQQNISGTVKDTEGNTLPNVSVGILHTTISQSTAEDGTFTLENIPVGEHQLVAHFVGYEKASVTINVTENAQLQHHFILKENTRELQQVEILGVEDQSYNNEYTFSATRTGTLIKDVPQSISTVTKELILDQQAYYLGDVVRNVAGVSQYTIYNDYTVRGYRNQDGQLVNGLKTAFNFWTQPIIGLYERVEVIKGPASALFANASPGGTINFVTKKPLTTTQGSASISGGSFNTYKANVDITGPLTKNEKLLYRFNTGYQTTDTFRDNSGGESFYVAPSLSFVPSDKTRFNVDMVYMKNNTVLDRGKPNYEGSTDLSETPINLSTSQPGDHLNNDNLYITFSWNQKINDWLSFNSSYLMFRSQSDLAEHRTNGKYISPSVLEMRYVERDEYENSDNITNYFVSKFNTGKVKHTLMFGMDYSAKVYDKYEKQARGEAQGVPNFDLDNPQYGNSNPNDYDFDPKRTIEKGTTAYTKNHTTGIYLQEQLQYKKLNVLLGVRQEFYKDIRVENGQQVAKDQTAFLPRLGLTYEITKTINAFGTYTEGFEPQDFGLNAEQNGGPFDPKKSNMWETGLKGDFFDGRLSATTSVYWITVNNILVQDPNDIDKLIQRGQEQSKGFEFEVNGQVTKNLSLTVNYAYNDAVITESDNPAEIGRQKENAPKNQAGFWAKYDFSQGTLKGLGLGFGGQYVGDRLTNTEGLVLDAYMLWDMAVYYNIGKFRISANLKNLTDETYYVGGYSYDRVFPGAPRNYTIGLNYTF</sequence>
<dbReference type="NCBIfam" id="TIGR01783">
    <property type="entry name" value="TonB-siderophor"/>
    <property type="match status" value="1"/>
</dbReference>
<proteinExistence type="inferred from homology"/>
<dbReference type="InterPro" id="IPR000531">
    <property type="entry name" value="Beta-barrel_TonB"/>
</dbReference>
<evidence type="ECO:0000313" key="21">
    <source>
        <dbReference type="Proteomes" id="UP000585050"/>
    </source>
</evidence>
<evidence type="ECO:0000256" key="5">
    <source>
        <dbReference type="ARBA" id="ARBA00022496"/>
    </source>
</evidence>
<dbReference type="GO" id="GO:0015344">
    <property type="term" value="F:siderophore uptake transmembrane transporter activity"/>
    <property type="evidence" value="ECO:0007669"/>
    <property type="project" value="TreeGrafter"/>
</dbReference>
<accession>A0A7X8SGI9</accession>
<keyword evidence="12 20" id="KW-0675">Receptor</keyword>
<dbReference type="GO" id="GO:0038023">
    <property type="term" value="F:signaling receptor activity"/>
    <property type="evidence" value="ECO:0007669"/>
    <property type="project" value="InterPro"/>
</dbReference>
<protein>
    <submittedName>
        <fullName evidence="20">TonB-dependent receptor</fullName>
    </submittedName>
</protein>
<dbReference type="SUPFAM" id="SSF49464">
    <property type="entry name" value="Carboxypeptidase regulatory domain-like"/>
    <property type="match status" value="1"/>
</dbReference>
<evidence type="ECO:0000256" key="1">
    <source>
        <dbReference type="ARBA" id="ARBA00004571"/>
    </source>
</evidence>
<evidence type="ECO:0000256" key="13">
    <source>
        <dbReference type="ARBA" id="ARBA00023237"/>
    </source>
</evidence>
<reference evidence="20 21" key="1">
    <citation type="submission" date="2020-04" db="EMBL/GenBank/DDBJ databases">
        <title>Flammeovirga sp. SR4, a novel species isolated from seawater.</title>
        <authorList>
            <person name="Wang X."/>
        </authorList>
    </citation>
    <scope>NUCLEOTIDE SEQUENCE [LARGE SCALE GENOMIC DNA]</scope>
    <source>
        <strain evidence="20 21">SR4</strain>
    </source>
</reference>
<dbReference type="Gene3D" id="2.40.170.20">
    <property type="entry name" value="TonB-dependent receptor, beta-barrel domain"/>
    <property type="match status" value="1"/>
</dbReference>
<dbReference type="InterPro" id="IPR036942">
    <property type="entry name" value="Beta-barrel_TonB_sf"/>
</dbReference>
<evidence type="ECO:0000256" key="6">
    <source>
        <dbReference type="ARBA" id="ARBA00022692"/>
    </source>
</evidence>
<dbReference type="AlphaFoldDB" id="A0A7X8SGI9"/>
<feature type="region of interest" description="Disordered" evidence="16">
    <location>
        <begin position="456"/>
        <end position="477"/>
    </location>
</feature>
<keyword evidence="21" id="KW-1185">Reference proteome</keyword>
<dbReference type="RefSeq" id="WP_168880528.1">
    <property type="nucleotide sequence ID" value="NZ_JABAIL010000001.1"/>
</dbReference>
<comment type="similarity">
    <text evidence="2 14 15">Belongs to the TonB-dependent receptor family.</text>
</comment>
<evidence type="ECO:0000256" key="10">
    <source>
        <dbReference type="ARBA" id="ARBA00023077"/>
    </source>
</evidence>
<dbReference type="InterPro" id="IPR012910">
    <property type="entry name" value="Plug_dom"/>
</dbReference>
<evidence type="ECO:0000256" key="9">
    <source>
        <dbReference type="ARBA" id="ARBA00023065"/>
    </source>
</evidence>
<evidence type="ECO:0000313" key="20">
    <source>
        <dbReference type="EMBL" id="NLR89844.1"/>
    </source>
</evidence>
<name>A0A7X8SGI9_9BACT</name>
<keyword evidence="4 14" id="KW-1134">Transmembrane beta strand</keyword>
<keyword evidence="6 14" id="KW-0812">Transmembrane</keyword>
<keyword evidence="9" id="KW-0406">Ion transport</keyword>
<dbReference type="PROSITE" id="PS52016">
    <property type="entry name" value="TONB_DEPENDENT_REC_3"/>
    <property type="match status" value="1"/>
</dbReference>
<evidence type="ECO:0000256" key="7">
    <source>
        <dbReference type="ARBA" id="ARBA00022729"/>
    </source>
</evidence>
<evidence type="ECO:0000256" key="14">
    <source>
        <dbReference type="PROSITE-ProRule" id="PRU01360"/>
    </source>
</evidence>
<dbReference type="InterPro" id="IPR010105">
    <property type="entry name" value="TonB_sidphr_rcpt"/>
</dbReference>
<keyword evidence="3 14" id="KW-0813">Transport</keyword>
<feature type="domain" description="TonB-dependent receptor plug" evidence="19">
    <location>
        <begin position="133"/>
        <end position="227"/>
    </location>
</feature>
<dbReference type="PANTHER" id="PTHR32552">
    <property type="entry name" value="FERRICHROME IRON RECEPTOR-RELATED"/>
    <property type="match status" value="1"/>
</dbReference>
<dbReference type="Proteomes" id="UP000585050">
    <property type="component" value="Unassembled WGS sequence"/>
</dbReference>
<keyword evidence="5" id="KW-0410">Iron transport</keyword>
<dbReference type="Pfam" id="PF00593">
    <property type="entry name" value="TonB_dep_Rec_b-barrel"/>
    <property type="match status" value="1"/>
</dbReference>
<dbReference type="CDD" id="cd01347">
    <property type="entry name" value="ligand_gated_channel"/>
    <property type="match status" value="1"/>
</dbReference>
<dbReference type="InterPro" id="IPR039426">
    <property type="entry name" value="TonB-dep_rcpt-like"/>
</dbReference>
<comment type="caution">
    <text evidence="20">The sequence shown here is derived from an EMBL/GenBank/DDBJ whole genome shotgun (WGS) entry which is preliminary data.</text>
</comment>
<organism evidence="20 21">
    <name type="scientific">Flammeovirga agarivorans</name>
    <dbReference type="NCBI Taxonomy" id="2726742"/>
    <lineage>
        <taxon>Bacteria</taxon>
        <taxon>Pseudomonadati</taxon>
        <taxon>Bacteroidota</taxon>
        <taxon>Cytophagia</taxon>
        <taxon>Cytophagales</taxon>
        <taxon>Flammeovirgaceae</taxon>
        <taxon>Flammeovirga</taxon>
    </lineage>
</organism>
<evidence type="ECO:0000256" key="2">
    <source>
        <dbReference type="ARBA" id="ARBA00009810"/>
    </source>
</evidence>
<keyword evidence="7 17" id="KW-0732">Signal</keyword>
<dbReference type="GO" id="GO:0009279">
    <property type="term" value="C:cell outer membrane"/>
    <property type="evidence" value="ECO:0007669"/>
    <property type="project" value="UniProtKB-SubCell"/>
</dbReference>
<evidence type="ECO:0000256" key="4">
    <source>
        <dbReference type="ARBA" id="ARBA00022452"/>
    </source>
</evidence>
<evidence type="ECO:0000259" key="19">
    <source>
        <dbReference type="Pfam" id="PF07715"/>
    </source>
</evidence>
<evidence type="ECO:0000256" key="17">
    <source>
        <dbReference type="SAM" id="SignalP"/>
    </source>
</evidence>
<dbReference type="Gene3D" id="2.60.40.1120">
    <property type="entry name" value="Carboxypeptidase-like, regulatory domain"/>
    <property type="match status" value="1"/>
</dbReference>
<dbReference type="InterPro" id="IPR008969">
    <property type="entry name" value="CarboxyPept-like_regulatory"/>
</dbReference>
<comment type="subcellular location">
    <subcellularLocation>
        <location evidence="1 14">Cell outer membrane</location>
        <topology evidence="1 14">Multi-pass membrane protein</topology>
    </subcellularLocation>
</comment>
<evidence type="ECO:0000256" key="8">
    <source>
        <dbReference type="ARBA" id="ARBA00023004"/>
    </source>
</evidence>